<comment type="caution">
    <text evidence="2">The sequence shown here is derived from an EMBL/GenBank/DDBJ whole genome shotgun (WGS) entry which is preliminary data.</text>
</comment>
<dbReference type="AlphaFoldDB" id="A0A504JEN3"/>
<keyword evidence="3" id="KW-1185">Reference proteome</keyword>
<evidence type="ECO:0000259" key="1">
    <source>
        <dbReference type="PROSITE" id="PS51186"/>
    </source>
</evidence>
<reference evidence="2 3" key="1">
    <citation type="submission" date="2019-06" db="EMBL/GenBank/DDBJ databases">
        <authorList>
            <person name="Meng X."/>
        </authorList>
    </citation>
    <scope>NUCLEOTIDE SEQUENCE [LARGE SCALE GENOMIC DNA]</scope>
    <source>
        <strain evidence="2 3">M625</strain>
    </source>
</reference>
<name>A0A504JEN3_9FLAO</name>
<proteinExistence type="predicted"/>
<dbReference type="Proteomes" id="UP000315540">
    <property type="component" value="Unassembled WGS sequence"/>
</dbReference>
<dbReference type="CDD" id="cd04301">
    <property type="entry name" value="NAT_SF"/>
    <property type="match status" value="1"/>
</dbReference>
<dbReference type="EMBL" id="VFWZ01000002">
    <property type="protein sequence ID" value="TPN86895.1"/>
    <property type="molecule type" value="Genomic_DNA"/>
</dbReference>
<feature type="domain" description="N-acetyltransferase" evidence="1">
    <location>
        <begin position="112"/>
        <end position="240"/>
    </location>
</feature>
<dbReference type="GO" id="GO:0016747">
    <property type="term" value="F:acyltransferase activity, transferring groups other than amino-acyl groups"/>
    <property type="evidence" value="ECO:0007669"/>
    <property type="project" value="InterPro"/>
</dbReference>
<accession>A0A504JEN3</accession>
<dbReference type="RefSeq" id="WP_140590553.1">
    <property type="nucleotide sequence ID" value="NZ_VFWZ01000002.1"/>
</dbReference>
<dbReference type="OrthoDB" id="1096234at2"/>
<evidence type="ECO:0000313" key="3">
    <source>
        <dbReference type="Proteomes" id="UP000315540"/>
    </source>
</evidence>
<sequence>MNTIQLNIKNLTHLWATAGQSFQNYIEAQPIYISKIDGSQWPNRIWTNALLSEESIEKIISKMQTHDGLTFSYFNTTSTQHPLLTGNSFMLKSLQYGMSMELTDKFETQKSITLKKVTNKTDSVLWSKAFYNAFNYHISPEVVLKTIHVVPYFIAFYKNECIGTVILHVTNNVLGIHSLGIIPEQRKQGFALEIMHHAINNAINHNLSIVILQASQMAKDMYQKIGFSIDFLMENYQLKQ</sequence>
<dbReference type="InterPro" id="IPR016181">
    <property type="entry name" value="Acyl_CoA_acyltransferase"/>
</dbReference>
<dbReference type="PROSITE" id="PS51186">
    <property type="entry name" value="GNAT"/>
    <property type="match status" value="1"/>
</dbReference>
<evidence type="ECO:0000313" key="2">
    <source>
        <dbReference type="EMBL" id="TPN86895.1"/>
    </source>
</evidence>
<organism evidence="2 3">
    <name type="scientific">Aquimarina algicola</name>
    <dbReference type="NCBI Taxonomy" id="2589995"/>
    <lineage>
        <taxon>Bacteria</taxon>
        <taxon>Pseudomonadati</taxon>
        <taxon>Bacteroidota</taxon>
        <taxon>Flavobacteriia</taxon>
        <taxon>Flavobacteriales</taxon>
        <taxon>Flavobacteriaceae</taxon>
        <taxon>Aquimarina</taxon>
    </lineage>
</organism>
<dbReference type="Gene3D" id="3.40.630.30">
    <property type="match status" value="1"/>
</dbReference>
<dbReference type="InterPro" id="IPR000182">
    <property type="entry name" value="GNAT_dom"/>
</dbReference>
<protein>
    <submittedName>
        <fullName evidence="2">GNAT family N-acetyltransferase</fullName>
    </submittedName>
</protein>
<keyword evidence="2" id="KW-0808">Transferase</keyword>
<dbReference type="SUPFAM" id="SSF55729">
    <property type="entry name" value="Acyl-CoA N-acyltransferases (Nat)"/>
    <property type="match status" value="1"/>
</dbReference>
<dbReference type="Pfam" id="PF00583">
    <property type="entry name" value="Acetyltransf_1"/>
    <property type="match status" value="1"/>
</dbReference>
<gene>
    <name evidence="2" type="ORF">FHK87_04645</name>
</gene>